<dbReference type="Gene3D" id="1.10.510.10">
    <property type="entry name" value="Transferase(Phosphotransferase) domain 1"/>
    <property type="match status" value="1"/>
</dbReference>
<evidence type="ECO:0000256" key="5">
    <source>
        <dbReference type="ARBA" id="ARBA00022777"/>
    </source>
</evidence>
<dbReference type="GO" id="GO:0004674">
    <property type="term" value="F:protein serine/threonine kinase activity"/>
    <property type="evidence" value="ECO:0007669"/>
    <property type="project" value="UniProtKB-KW"/>
</dbReference>
<dbReference type="Pfam" id="PF00069">
    <property type="entry name" value="Pkinase"/>
    <property type="match status" value="1"/>
</dbReference>
<feature type="transmembrane region" description="Helical" evidence="9">
    <location>
        <begin position="305"/>
        <end position="327"/>
    </location>
</feature>
<feature type="binding site" evidence="7">
    <location>
        <position position="38"/>
    </location>
    <ligand>
        <name>ATP</name>
        <dbReference type="ChEBI" id="CHEBI:30616"/>
    </ligand>
</feature>
<evidence type="ECO:0000256" key="3">
    <source>
        <dbReference type="ARBA" id="ARBA00022679"/>
    </source>
</evidence>
<evidence type="ECO:0000256" key="4">
    <source>
        <dbReference type="ARBA" id="ARBA00022741"/>
    </source>
</evidence>
<evidence type="ECO:0000256" key="8">
    <source>
        <dbReference type="SAM" id="MobiDB-lite"/>
    </source>
</evidence>
<dbReference type="RefSeq" id="WP_203946382.1">
    <property type="nucleotide sequence ID" value="NZ_BOOR01000034.1"/>
</dbReference>
<protein>
    <recommendedName>
        <fullName evidence="1">non-specific serine/threonine protein kinase</fullName>
        <ecNumber evidence="1">2.7.11.1</ecNumber>
    </recommendedName>
</protein>
<name>A0A8J3V1Y1_9ACTN</name>
<evidence type="ECO:0000256" key="1">
    <source>
        <dbReference type="ARBA" id="ARBA00012513"/>
    </source>
</evidence>
<dbReference type="SUPFAM" id="SSF56112">
    <property type="entry name" value="Protein kinase-like (PK-like)"/>
    <property type="match status" value="1"/>
</dbReference>
<keyword evidence="4 7" id="KW-0547">Nucleotide-binding</keyword>
<evidence type="ECO:0000256" key="9">
    <source>
        <dbReference type="SAM" id="Phobius"/>
    </source>
</evidence>
<proteinExistence type="predicted"/>
<gene>
    <name evidence="11" type="ORF">Pth03_46180</name>
</gene>
<keyword evidence="12" id="KW-1185">Reference proteome</keyword>
<evidence type="ECO:0000259" key="10">
    <source>
        <dbReference type="PROSITE" id="PS50011"/>
    </source>
</evidence>
<evidence type="ECO:0000256" key="7">
    <source>
        <dbReference type="PROSITE-ProRule" id="PRU10141"/>
    </source>
</evidence>
<dbReference type="InterPro" id="IPR000719">
    <property type="entry name" value="Prot_kinase_dom"/>
</dbReference>
<dbReference type="Proteomes" id="UP000605992">
    <property type="component" value="Unassembled WGS sequence"/>
</dbReference>
<evidence type="ECO:0000256" key="6">
    <source>
        <dbReference type="ARBA" id="ARBA00022840"/>
    </source>
</evidence>
<organism evidence="11 12">
    <name type="scientific">Planotetraspora thailandica</name>
    <dbReference type="NCBI Taxonomy" id="487172"/>
    <lineage>
        <taxon>Bacteria</taxon>
        <taxon>Bacillati</taxon>
        <taxon>Actinomycetota</taxon>
        <taxon>Actinomycetes</taxon>
        <taxon>Streptosporangiales</taxon>
        <taxon>Streptosporangiaceae</taxon>
        <taxon>Planotetraspora</taxon>
    </lineage>
</organism>
<evidence type="ECO:0000313" key="11">
    <source>
        <dbReference type="EMBL" id="GII56229.1"/>
    </source>
</evidence>
<keyword evidence="2" id="KW-0723">Serine/threonine-protein kinase</keyword>
<dbReference type="PANTHER" id="PTHR43289">
    <property type="entry name" value="MITOGEN-ACTIVATED PROTEIN KINASE KINASE KINASE 20-RELATED"/>
    <property type="match status" value="1"/>
</dbReference>
<feature type="compositionally biased region" description="Basic and acidic residues" evidence="8">
    <location>
        <begin position="611"/>
        <end position="666"/>
    </location>
</feature>
<comment type="caution">
    <text evidence="11">The sequence shown here is derived from an EMBL/GenBank/DDBJ whole genome shotgun (WGS) entry which is preliminary data.</text>
</comment>
<reference evidence="11" key="1">
    <citation type="submission" date="2021-01" db="EMBL/GenBank/DDBJ databases">
        <title>Whole genome shotgun sequence of Planotetraspora thailandica NBRC 104271.</title>
        <authorList>
            <person name="Komaki H."/>
            <person name="Tamura T."/>
        </authorList>
    </citation>
    <scope>NUCLEOTIDE SEQUENCE</scope>
    <source>
        <strain evidence="11">NBRC 104271</strain>
    </source>
</reference>
<feature type="region of interest" description="Disordered" evidence="8">
    <location>
        <begin position="276"/>
        <end position="299"/>
    </location>
</feature>
<dbReference type="PROSITE" id="PS50011">
    <property type="entry name" value="PROTEIN_KINASE_DOM"/>
    <property type="match status" value="1"/>
</dbReference>
<keyword evidence="9" id="KW-1133">Transmembrane helix</keyword>
<dbReference type="PROSITE" id="PS00107">
    <property type="entry name" value="PROTEIN_KINASE_ATP"/>
    <property type="match status" value="1"/>
</dbReference>
<accession>A0A8J3V1Y1</accession>
<keyword evidence="3" id="KW-0808">Transferase</keyword>
<dbReference type="InterPro" id="IPR017441">
    <property type="entry name" value="Protein_kinase_ATP_BS"/>
</dbReference>
<dbReference type="CDD" id="cd14014">
    <property type="entry name" value="STKc_PknB_like"/>
    <property type="match status" value="1"/>
</dbReference>
<feature type="domain" description="Protein kinase" evidence="10">
    <location>
        <begin position="9"/>
        <end position="257"/>
    </location>
</feature>
<keyword evidence="6 7" id="KW-0067">ATP-binding</keyword>
<keyword evidence="9" id="KW-0812">Transmembrane</keyword>
<feature type="compositionally biased region" description="Pro residues" evidence="8">
    <location>
        <begin position="368"/>
        <end position="378"/>
    </location>
</feature>
<feature type="compositionally biased region" description="Low complexity" evidence="8">
    <location>
        <begin position="334"/>
        <end position="353"/>
    </location>
</feature>
<dbReference type="AlphaFoldDB" id="A0A8J3V1Y1"/>
<evidence type="ECO:0000313" key="12">
    <source>
        <dbReference type="Proteomes" id="UP000605992"/>
    </source>
</evidence>
<sequence length="674" mass="70429">MNAWPVPGYREERVLGSGRSGQVVLATYVETGALVAIKYLSDELSSDSRFRIAFREHARRMAEFGDPHIVHVYGLVESPFGAAVVMEFVDGEPLRRILDEYGSTSPEAALVILKDSLSALSVAHGVGIVHRDCKPGNVLVQADGFSKLTDFGIATVVDGVLGTPPYMSPEQWNGAPADPSTDIYAATCVFFECLTGRVPYGADHPAALRYLHQSAAIPVDAVPTPVRTLVTRGLAKNPADRPLSARAFISELESTALEAYGPDWERRGRRHLAALTAPPASDFPESAPPTQTISVRTRRRRPLRYGPGVLAGAGALVVGVVVVALVANRQDTSISPASAPQAPASQASTPQASVPRSPSHGTHKGSPTPTPSSTPTPAPVAAKVSDLTIAGFDGLTATIRAKASTPQSVTLTASFAQGASPSTLTAGPSKTFVLTGSTSYKRAVDGGFATPSCGETVYRQVTVSTTTNGAVGAQSDVVAVKGDPCSPPTVSISSWDGTTLSVEVRSATSDPVTLTAAFHQTITVGARTVDRTSDRQVVLSGDSVYDQRFKVRFKTPACGYVDVRKVVVTVDSASGTARDSARSVNKGDACAEPTPGPTKEHPTGKPPHGGEPGRKPSADSRHEPGTKTGSRDDSDARRPRGDSKGPRGDSKGPRGDSKGPRGEHPRNPGQGSSS</sequence>
<dbReference type="EMBL" id="BOOR01000034">
    <property type="protein sequence ID" value="GII56229.1"/>
    <property type="molecule type" value="Genomic_DNA"/>
</dbReference>
<feature type="region of interest" description="Disordered" evidence="8">
    <location>
        <begin position="334"/>
        <end position="379"/>
    </location>
</feature>
<evidence type="ECO:0000256" key="2">
    <source>
        <dbReference type="ARBA" id="ARBA00022527"/>
    </source>
</evidence>
<dbReference type="GO" id="GO:0005524">
    <property type="term" value="F:ATP binding"/>
    <property type="evidence" value="ECO:0007669"/>
    <property type="project" value="UniProtKB-UniRule"/>
</dbReference>
<dbReference type="InterPro" id="IPR011009">
    <property type="entry name" value="Kinase-like_dom_sf"/>
</dbReference>
<feature type="region of interest" description="Disordered" evidence="8">
    <location>
        <begin position="573"/>
        <end position="674"/>
    </location>
</feature>
<dbReference type="EC" id="2.7.11.1" evidence="1"/>
<keyword evidence="9" id="KW-0472">Membrane</keyword>
<keyword evidence="5" id="KW-0418">Kinase</keyword>
<dbReference type="PANTHER" id="PTHR43289:SF6">
    <property type="entry name" value="SERINE_THREONINE-PROTEIN KINASE NEKL-3"/>
    <property type="match status" value="1"/>
</dbReference>